<dbReference type="Gene3D" id="3.50.50.60">
    <property type="entry name" value="FAD/NAD(P)-binding domain"/>
    <property type="match status" value="1"/>
</dbReference>
<evidence type="ECO:0000256" key="11">
    <source>
        <dbReference type="RuleBase" id="RU004386"/>
    </source>
</evidence>
<feature type="region of interest" description="Disordered" evidence="12">
    <location>
        <begin position="73"/>
        <end position="99"/>
    </location>
</feature>
<evidence type="ECO:0000256" key="3">
    <source>
        <dbReference type="ARBA" id="ARBA00008290"/>
    </source>
</evidence>
<dbReference type="SUPFAM" id="SSF101821">
    <property type="entry name" value="Aminopeptidase/glucanase lid domain"/>
    <property type="match status" value="1"/>
</dbReference>
<name>A0ABN9W2S5_9DINO</name>
<evidence type="ECO:0000256" key="7">
    <source>
        <dbReference type="ARBA" id="ARBA00022723"/>
    </source>
</evidence>
<accession>A0ABN9W2S5</accession>
<comment type="cofactor">
    <cofactor evidence="2">
        <name>Zn(2+)</name>
        <dbReference type="ChEBI" id="CHEBI:29105"/>
    </cofactor>
</comment>
<evidence type="ECO:0000256" key="2">
    <source>
        <dbReference type="ARBA" id="ARBA00001947"/>
    </source>
</evidence>
<feature type="region of interest" description="Disordered" evidence="12">
    <location>
        <begin position="294"/>
        <end position="317"/>
    </location>
</feature>
<comment type="similarity">
    <text evidence="3 11">Belongs to the peptidase M18 family.</text>
</comment>
<evidence type="ECO:0000256" key="9">
    <source>
        <dbReference type="ARBA" id="ARBA00022833"/>
    </source>
</evidence>
<reference evidence="13" key="1">
    <citation type="submission" date="2023-10" db="EMBL/GenBank/DDBJ databases">
        <authorList>
            <person name="Chen Y."/>
            <person name="Shah S."/>
            <person name="Dougan E. K."/>
            <person name="Thang M."/>
            <person name="Chan C."/>
        </authorList>
    </citation>
    <scope>NUCLEOTIDE SEQUENCE [LARGE SCALE GENOMIC DNA]</scope>
</reference>
<dbReference type="PANTHER" id="PTHR28570:SF3">
    <property type="entry name" value="ASPARTYL AMINOPEPTIDASE"/>
    <property type="match status" value="1"/>
</dbReference>
<evidence type="ECO:0000313" key="13">
    <source>
        <dbReference type="EMBL" id="CAK0880336.1"/>
    </source>
</evidence>
<evidence type="ECO:0000313" key="14">
    <source>
        <dbReference type="Proteomes" id="UP001189429"/>
    </source>
</evidence>
<evidence type="ECO:0000256" key="6">
    <source>
        <dbReference type="ARBA" id="ARBA00022670"/>
    </source>
</evidence>
<evidence type="ECO:0000256" key="10">
    <source>
        <dbReference type="ARBA" id="ARBA00023049"/>
    </source>
</evidence>
<dbReference type="InterPro" id="IPR036188">
    <property type="entry name" value="FAD/NAD-bd_sf"/>
</dbReference>
<comment type="catalytic activity">
    <reaction evidence="1">
        <text>Release of an N-terminal aspartate or glutamate from a peptide, with a preference for aspartate.</text>
        <dbReference type="EC" id="3.4.11.21"/>
    </reaction>
</comment>
<evidence type="ECO:0000256" key="1">
    <source>
        <dbReference type="ARBA" id="ARBA00001335"/>
    </source>
</evidence>
<comment type="caution">
    <text evidence="13">The sequence shown here is derived from an EMBL/GenBank/DDBJ whole genome shotgun (WGS) entry which is preliminary data.</text>
</comment>
<dbReference type="EMBL" id="CAUYUJ010018059">
    <property type="protein sequence ID" value="CAK0880336.1"/>
    <property type="molecule type" value="Genomic_DNA"/>
</dbReference>
<dbReference type="PANTHER" id="PTHR28570">
    <property type="entry name" value="ASPARTYL AMINOPEPTIDASE"/>
    <property type="match status" value="1"/>
</dbReference>
<protein>
    <recommendedName>
        <fullName evidence="4">aspartyl aminopeptidase</fullName>
        <ecNumber evidence="4">3.4.11.21</ecNumber>
    </recommendedName>
</protein>
<dbReference type="PRINTS" id="PR00932">
    <property type="entry name" value="AMINO1PTASE"/>
</dbReference>
<dbReference type="InterPro" id="IPR023358">
    <property type="entry name" value="Peptidase_M18_dom2"/>
</dbReference>
<keyword evidence="5 11" id="KW-0031">Aminopeptidase</keyword>
<keyword evidence="7 11" id="KW-0479">Metal-binding</keyword>
<feature type="compositionally biased region" description="Basic and acidic residues" evidence="12">
    <location>
        <begin position="304"/>
        <end position="314"/>
    </location>
</feature>
<organism evidence="13 14">
    <name type="scientific">Prorocentrum cordatum</name>
    <dbReference type="NCBI Taxonomy" id="2364126"/>
    <lineage>
        <taxon>Eukaryota</taxon>
        <taxon>Sar</taxon>
        <taxon>Alveolata</taxon>
        <taxon>Dinophyceae</taxon>
        <taxon>Prorocentrales</taxon>
        <taxon>Prorocentraceae</taxon>
        <taxon>Prorocentrum</taxon>
    </lineage>
</organism>
<evidence type="ECO:0000256" key="12">
    <source>
        <dbReference type="SAM" id="MobiDB-lite"/>
    </source>
</evidence>
<keyword evidence="9 11" id="KW-0862">Zinc</keyword>
<keyword evidence="8 11" id="KW-0378">Hydrolase</keyword>
<dbReference type="Proteomes" id="UP001189429">
    <property type="component" value="Unassembled WGS sequence"/>
</dbReference>
<evidence type="ECO:0000256" key="4">
    <source>
        <dbReference type="ARBA" id="ARBA00011965"/>
    </source>
</evidence>
<dbReference type="Gene3D" id="3.90.660.10">
    <property type="match status" value="1"/>
</dbReference>
<proteinExistence type="inferred from homology"/>
<keyword evidence="6 11" id="KW-0645">Protease</keyword>
<keyword evidence="14" id="KW-1185">Reference proteome</keyword>
<dbReference type="Pfam" id="PF02127">
    <property type="entry name" value="Peptidase_M18"/>
    <property type="match status" value="1"/>
</dbReference>
<evidence type="ECO:0000256" key="8">
    <source>
        <dbReference type="ARBA" id="ARBA00022801"/>
    </source>
</evidence>
<dbReference type="Gene3D" id="2.30.250.10">
    <property type="entry name" value="Aminopeptidase i, Domain 2"/>
    <property type="match status" value="1"/>
</dbReference>
<gene>
    <name evidence="13" type="ORF">PCOR1329_LOCUS63499</name>
</gene>
<sequence>MLAFWPPLQGVEEDVVWVAGSEGAGEGGEEAVLELVVRDSRKPGRAAAPDLWVVRSTSAYALRELAPASLSSDAGPALRRRAQSARGDAGSLREAARRGRPAAALHASVFPWDHARPMRQVAAGGAAFSLDAGRRLGACGDFFAAGVGRAPLEGVEAAAVSGWQLGEALGELLLQTTGRLGSPRRSAAWEKARRELPTRPSSKVPAKAGTVQLGVDTYGGGLWHTWFDRPLGLAGKVLVGSGNGMSERLVHIPEPLCIIPNLAIHLTTAEERKAFDFNKETQLRPVLCSALPSREAAPAEGGDSGEKKDDGKKGGERHHRTLLDEVAKAAGVEPEAILDVDLCLMDATPPCVLGDYVSTPRIDNVLSTWAAFDGLSRRVVARSHLATCAWRRLLTTRRSAASPPRARTRRSSSGG</sequence>
<dbReference type="InterPro" id="IPR001948">
    <property type="entry name" value="Peptidase_M18"/>
</dbReference>
<evidence type="ECO:0000256" key="5">
    <source>
        <dbReference type="ARBA" id="ARBA00022438"/>
    </source>
</evidence>
<keyword evidence="10 11" id="KW-0482">Metalloprotease</keyword>
<dbReference type="EC" id="3.4.11.21" evidence="4"/>